<protein>
    <submittedName>
        <fullName evidence="1">20039_t:CDS:1</fullName>
    </submittedName>
</protein>
<evidence type="ECO:0000313" key="1">
    <source>
        <dbReference type="EMBL" id="CAG8844703.1"/>
    </source>
</evidence>
<accession>A0ABN7X1Z3</accession>
<feature type="non-terminal residue" evidence="1">
    <location>
        <position position="1"/>
    </location>
</feature>
<feature type="non-terminal residue" evidence="1">
    <location>
        <position position="148"/>
    </location>
</feature>
<gene>
    <name evidence="1" type="ORF">GMARGA_LOCUS37249</name>
</gene>
<sequence>QCQSDLAMNDPTVSYLKEILIFNFPIKDSFCFKNSSGGYCNLDPNSTIILNFISGLSATFPTDINCNDCNKAILNTFMNYFKAHSESLAELPVNQTVLESFQTLVISKCNSSFLDGTVPNTTGSQKGSGISIHTPPFIDFTMFANTII</sequence>
<dbReference type="EMBL" id="CAJVQB010076842">
    <property type="protein sequence ID" value="CAG8844703.1"/>
    <property type="molecule type" value="Genomic_DNA"/>
</dbReference>
<evidence type="ECO:0000313" key="2">
    <source>
        <dbReference type="Proteomes" id="UP000789901"/>
    </source>
</evidence>
<organism evidence="1 2">
    <name type="scientific">Gigaspora margarita</name>
    <dbReference type="NCBI Taxonomy" id="4874"/>
    <lineage>
        <taxon>Eukaryota</taxon>
        <taxon>Fungi</taxon>
        <taxon>Fungi incertae sedis</taxon>
        <taxon>Mucoromycota</taxon>
        <taxon>Glomeromycotina</taxon>
        <taxon>Glomeromycetes</taxon>
        <taxon>Diversisporales</taxon>
        <taxon>Gigasporaceae</taxon>
        <taxon>Gigaspora</taxon>
    </lineage>
</organism>
<dbReference type="Proteomes" id="UP000789901">
    <property type="component" value="Unassembled WGS sequence"/>
</dbReference>
<proteinExistence type="predicted"/>
<name>A0ABN7X1Z3_GIGMA</name>
<reference evidence="1 2" key="1">
    <citation type="submission" date="2021-06" db="EMBL/GenBank/DDBJ databases">
        <authorList>
            <person name="Kallberg Y."/>
            <person name="Tangrot J."/>
            <person name="Rosling A."/>
        </authorList>
    </citation>
    <scope>NUCLEOTIDE SEQUENCE [LARGE SCALE GENOMIC DNA]</scope>
    <source>
        <strain evidence="1 2">120-4 pot B 10/14</strain>
    </source>
</reference>
<keyword evidence="2" id="KW-1185">Reference proteome</keyword>
<comment type="caution">
    <text evidence="1">The sequence shown here is derived from an EMBL/GenBank/DDBJ whole genome shotgun (WGS) entry which is preliminary data.</text>
</comment>